<name>A0AAJ1RAX6_9FLAO</name>
<dbReference type="EMBL" id="JAUHGV010000034">
    <property type="protein sequence ID" value="MDN4014678.1"/>
    <property type="molecule type" value="Genomic_DNA"/>
</dbReference>
<evidence type="ECO:0000313" key="2">
    <source>
        <dbReference type="Proteomes" id="UP001225933"/>
    </source>
</evidence>
<sequence>MKNQNLSNRRKLNKKQLRSITGGKEMCIDRNTGECRKYGPFCGEIQCQLIPDL</sequence>
<protein>
    <recommendedName>
        <fullName evidence="3">Bacteriocin-type signal sequence-containing protein</fullName>
    </recommendedName>
</protein>
<gene>
    <name evidence="1" type="ORF">QX233_19565</name>
</gene>
<dbReference type="AlphaFoldDB" id="A0AAJ1RAX6"/>
<accession>A0AAJ1RAX6</accession>
<comment type="caution">
    <text evidence="1">The sequence shown here is derived from an EMBL/GenBank/DDBJ whole genome shotgun (WGS) entry which is preliminary data.</text>
</comment>
<evidence type="ECO:0008006" key="3">
    <source>
        <dbReference type="Google" id="ProtNLM"/>
    </source>
</evidence>
<dbReference type="RefSeq" id="WP_214589996.1">
    <property type="nucleotide sequence ID" value="NZ_JAUHGV010000034.1"/>
</dbReference>
<reference evidence="1" key="1">
    <citation type="submission" date="2023-06" db="EMBL/GenBank/DDBJ databases">
        <title>Two Chryseobacterium gambrini strains from China.</title>
        <authorList>
            <person name="Zeng J."/>
            <person name="Wu Y."/>
        </authorList>
    </citation>
    <scope>NUCLEOTIDE SEQUENCE</scope>
    <source>
        <strain evidence="1">SQ219</strain>
    </source>
</reference>
<organism evidence="1 2">
    <name type="scientific">Chryseobacterium gambrini</name>
    <dbReference type="NCBI Taxonomy" id="373672"/>
    <lineage>
        <taxon>Bacteria</taxon>
        <taxon>Pseudomonadati</taxon>
        <taxon>Bacteroidota</taxon>
        <taxon>Flavobacteriia</taxon>
        <taxon>Flavobacteriales</taxon>
        <taxon>Weeksellaceae</taxon>
        <taxon>Chryseobacterium group</taxon>
        <taxon>Chryseobacterium</taxon>
    </lineage>
</organism>
<dbReference type="Proteomes" id="UP001225933">
    <property type="component" value="Unassembled WGS sequence"/>
</dbReference>
<evidence type="ECO:0000313" key="1">
    <source>
        <dbReference type="EMBL" id="MDN4014678.1"/>
    </source>
</evidence>
<proteinExistence type="predicted"/>